<keyword evidence="1" id="KW-1133">Transmembrane helix</keyword>
<feature type="transmembrane region" description="Helical" evidence="1">
    <location>
        <begin position="21"/>
        <end position="40"/>
    </location>
</feature>
<feature type="transmembrane region" description="Helical" evidence="1">
    <location>
        <begin position="85"/>
        <end position="110"/>
    </location>
</feature>
<sequence length="158" mass="17232">MTVDDAVDLVNSEPKLKKWSLYCLIGCLVVGVVFVIWYIVRYNKGDPAISGIWSLIHVGVYGAFTVVAVLGLIGNICTKVQYLNWFLIGCLALMCFEVVCIFNNMVISAADKKYGALVLLAKVVVLVVLIVTVVFVYLLKRVIDKNAGKPDSQSAGGK</sequence>
<feature type="non-terminal residue" evidence="2">
    <location>
        <position position="158"/>
    </location>
</feature>
<gene>
    <name evidence="2" type="ORF">OSB1V03_LOCUS21132</name>
</gene>
<dbReference type="Proteomes" id="UP000759131">
    <property type="component" value="Unassembled WGS sequence"/>
</dbReference>
<proteinExistence type="predicted"/>
<dbReference type="AlphaFoldDB" id="A0A7R9LS85"/>
<dbReference type="EMBL" id="CAJPIZ010037847">
    <property type="protein sequence ID" value="CAG2121186.1"/>
    <property type="molecule type" value="Genomic_DNA"/>
</dbReference>
<name>A0A7R9LS85_9ACAR</name>
<evidence type="ECO:0000313" key="3">
    <source>
        <dbReference type="Proteomes" id="UP000759131"/>
    </source>
</evidence>
<organism evidence="2">
    <name type="scientific">Medioppia subpectinata</name>
    <dbReference type="NCBI Taxonomy" id="1979941"/>
    <lineage>
        <taxon>Eukaryota</taxon>
        <taxon>Metazoa</taxon>
        <taxon>Ecdysozoa</taxon>
        <taxon>Arthropoda</taxon>
        <taxon>Chelicerata</taxon>
        <taxon>Arachnida</taxon>
        <taxon>Acari</taxon>
        <taxon>Acariformes</taxon>
        <taxon>Sarcoptiformes</taxon>
        <taxon>Oribatida</taxon>
        <taxon>Brachypylina</taxon>
        <taxon>Oppioidea</taxon>
        <taxon>Oppiidae</taxon>
        <taxon>Medioppia</taxon>
    </lineage>
</organism>
<keyword evidence="1" id="KW-0812">Transmembrane</keyword>
<keyword evidence="1" id="KW-0472">Membrane</keyword>
<evidence type="ECO:0000256" key="1">
    <source>
        <dbReference type="SAM" id="Phobius"/>
    </source>
</evidence>
<keyword evidence="3" id="KW-1185">Reference proteome</keyword>
<feature type="transmembrane region" description="Helical" evidence="1">
    <location>
        <begin position="116"/>
        <end position="139"/>
    </location>
</feature>
<protein>
    <submittedName>
        <fullName evidence="2">Uncharacterized protein</fullName>
    </submittedName>
</protein>
<dbReference type="EMBL" id="OC892422">
    <property type="protein sequence ID" value="CAD7646766.1"/>
    <property type="molecule type" value="Genomic_DNA"/>
</dbReference>
<feature type="transmembrane region" description="Helical" evidence="1">
    <location>
        <begin position="52"/>
        <end position="73"/>
    </location>
</feature>
<evidence type="ECO:0000313" key="2">
    <source>
        <dbReference type="EMBL" id="CAD7646766.1"/>
    </source>
</evidence>
<accession>A0A7R9LS85</accession>
<reference evidence="2" key="1">
    <citation type="submission" date="2020-11" db="EMBL/GenBank/DDBJ databases">
        <authorList>
            <person name="Tran Van P."/>
        </authorList>
    </citation>
    <scope>NUCLEOTIDE SEQUENCE</scope>
</reference>